<comment type="caution">
    <text evidence="1">The sequence shown here is derived from an EMBL/GenBank/DDBJ whole genome shotgun (WGS) entry which is preliminary data.</text>
</comment>
<dbReference type="SUPFAM" id="SSF56601">
    <property type="entry name" value="beta-lactamase/transpeptidase-like"/>
    <property type="match status" value="1"/>
</dbReference>
<feature type="non-terminal residue" evidence="1">
    <location>
        <position position="89"/>
    </location>
</feature>
<reference evidence="1" key="1">
    <citation type="submission" date="2023-03" db="EMBL/GenBank/DDBJ databases">
        <title>Massive genome expansion in bonnet fungi (Mycena s.s.) driven by repeated elements and novel gene families across ecological guilds.</title>
        <authorList>
            <consortium name="Lawrence Berkeley National Laboratory"/>
            <person name="Harder C.B."/>
            <person name="Miyauchi S."/>
            <person name="Viragh M."/>
            <person name="Kuo A."/>
            <person name="Thoen E."/>
            <person name="Andreopoulos B."/>
            <person name="Lu D."/>
            <person name="Skrede I."/>
            <person name="Drula E."/>
            <person name="Henrissat B."/>
            <person name="Morin E."/>
            <person name="Kohler A."/>
            <person name="Barry K."/>
            <person name="LaButti K."/>
            <person name="Morin E."/>
            <person name="Salamov A."/>
            <person name="Lipzen A."/>
            <person name="Mereny Z."/>
            <person name="Hegedus B."/>
            <person name="Baldrian P."/>
            <person name="Stursova M."/>
            <person name="Weitz H."/>
            <person name="Taylor A."/>
            <person name="Grigoriev I.V."/>
            <person name="Nagy L.G."/>
            <person name="Martin F."/>
            <person name="Kauserud H."/>
        </authorList>
    </citation>
    <scope>NUCLEOTIDE SEQUENCE</scope>
    <source>
        <strain evidence="1">CBHHK188m</strain>
    </source>
</reference>
<dbReference type="AlphaFoldDB" id="A0AAD7HZN4"/>
<sequence length="89" mass="10567">DPVASSESTIVDLMSHRTRLPHHAFIDFPDSVLYYIHCFWYLRPSAGFHELLQYDNHMYNLMSFFPPLLVRMPFEKYVASFILEPLGMR</sequence>
<gene>
    <name evidence="1" type="ORF">DFH07DRAFT_697192</name>
</gene>
<proteinExistence type="predicted"/>
<dbReference type="InterPro" id="IPR012338">
    <property type="entry name" value="Beta-lactam/transpept-like"/>
</dbReference>
<dbReference type="Proteomes" id="UP001215280">
    <property type="component" value="Unassembled WGS sequence"/>
</dbReference>
<accession>A0AAD7HZN4</accession>
<organism evidence="1 2">
    <name type="scientific">Mycena maculata</name>
    <dbReference type="NCBI Taxonomy" id="230809"/>
    <lineage>
        <taxon>Eukaryota</taxon>
        <taxon>Fungi</taxon>
        <taxon>Dikarya</taxon>
        <taxon>Basidiomycota</taxon>
        <taxon>Agaricomycotina</taxon>
        <taxon>Agaricomycetes</taxon>
        <taxon>Agaricomycetidae</taxon>
        <taxon>Agaricales</taxon>
        <taxon>Marasmiineae</taxon>
        <taxon>Mycenaceae</taxon>
        <taxon>Mycena</taxon>
    </lineage>
</organism>
<name>A0AAD7HZN4_9AGAR</name>
<evidence type="ECO:0000313" key="2">
    <source>
        <dbReference type="Proteomes" id="UP001215280"/>
    </source>
</evidence>
<keyword evidence="2" id="KW-1185">Reference proteome</keyword>
<protein>
    <submittedName>
        <fullName evidence="1">Uncharacterized protein</fullName>
    </submittedName>
</protein>
<dbReference type="EMBL" id="JARJLG010000179">
    <property type="protein sequence ID" value="KAJ7731930.1"/>
    <property type="molecule type" value="Genomic_DNA"/>
</dbReference>
<feature type="non-terminal residue" evidence="1">
    <location>
        <position position="1"/>
    </location>
</feature>
<evidence type="ECO:0000313" key="1">
    <source>
        <dbReference type="EMBL" id="KAJ7731930.1"/>
    </source>
</evidence>
<dbReference type="Gene3D" id="3.40.710.10">
    <property type="entry name" value="DD-peptidase/beta-lactamase superfamily"/>
    <property type="match status" value="1"/>
</dbReference>